<dbReference type="WBParaSite" id="PS1159_v2.g20203.t1">
    <property type="protein sequence ID" value="PS1159_v2.g20203.t1"/>
    <property type="gene ID" value="PS1159_v2.g20203"/>
</dbReference>
<evidence type="ECO:0000313" key="1">
    <source>
        <dbReference type="Proteomes" id="UP000887580"/>
    </source>
</evidence>
<name>A0AC35FRS1_9BILA</name>
<reference evidence="2" key="1">
    <citation type="submission" date="2022-11" db="UniProtKB">
        <authorList>
            <consortium name="WormBaseParasite"/>
        </authorList>
    </citation>
    <scope>IDENTIFICATION</scope>
</reference>
<dbReference type="Proteomes" id="UP000887580">
    <property type="component" value="Unplaced"/>
</dbReference>
<organism evidence="1 2">
    <name type="scientific">Panagrolaimus sp. PS1159</name>
    <dbReference type="NCBI Taxonomy" id="55785"/>
    <lineage>
        <taxon>Eukaryota</taxon>
        <taxon>Metazoa</taxon>
        <taxon>Ecdysozoa</taxon>
        <taxon>Nematoda</taxon>
        <taxon>Chromadorea</taxon>
        <taxon>Rhabditida</taxon>
        <taxon>Tylenchina</taxon>
        <taxon>Panagrolaimomorpha</taxon>
        <taxon>Panagrolaimoidea</taxon>
        <taxon>Panagrolaimidae</taxon>
        <taxon>Panagrolaimus</taxon>
    </lineage>
</organism>
<sequence>MLPRLLLLSLVIFQLSNAFVDNGILGDPYVNCGANSIDVRFDTRNTFHGIVFVEDHLGDPECRSAAVDGNSDVQVRNASLSLGFRDCGIERRSSLSNAFVDNGILGDPYVNCGANSIDVRFDTRNTFHGIVFVEDHLGDPECRSAAVDGNSDVQVRNASLSLGFKDCGIERRSSVSLFWNQYYFI</sequence>
<accession>A0AC35FRS1</accession>
<protein>
    <submittedName>
        <fullName evidence="2">ZP domain-containing protein</fullName>
    </submittedName>
</protein>
<evidence type="ECO:0000313" key="2">
    <source>
        <dbReference type="WBParaSite" id="PS1159_v2.g20203.t1"/>
    </source>
</evidence>
<proteinExistence type="predicted"/>